<accession>A0AA88TDG9</accession>
<dbReference type="AlphaFoldDB" id="A0AA88TDG9"/>
<dbReference type="PRINTS" id="PR02088">
    <property type="entry name" value="HAUSAUGMINL2"/>
</dbReference>
<gene>
    <name evidence="1" type="ORF">Q8A67_019185</name>
</gene>
<dbReference type="PANTHER" id="PTHR16039">
    <property type="entry name" value="HAUS AUGMIN-LIKE COMPLEX SUBUNIT 2"/>
    <property type="match status" value="1"/>
</dbReference>
<comment type="caution">
    <text evidence="1">The sequence shown here is derived from an EMBL/GenBank/DDBJ whole genome shotgun (WGS) entry which is preliminary data.</text>
</comment>
<protein>
    <submittedName>
        <fullName evidence="1">Uncharacterized protein</fullName>
    </submittedName>
</protein>
<sequence length="229" mass="26243">MHVFTISTLLIRLRSCAKNDKSGNTLVMNPWDPITYTVTPAAKILARCVTSGIMTQEELDALPKDSDVFSSSLLEAEQLNRIRHDLDQTNLDLELLKLERDGADVTHTHYLSQRFASLQEFTSHLQEVLREQTVLRERLTKPLCQQNLPIQADLHRYVVELMEMVVEFIQNLELKIQMVQAIPTTESYLSNLNSARTQLLAQVTEVENLYKQVLKQRGHLQTDIKDISS</sequence>
<dbReference type="Pfam" id="PF15003">
    <property type="entry name" value="HAUS2"/>
    <property type="match status" value="1"/>
</dbReference>
<dbReference type="InterPro" id="IPR026242">
    <property type="entry name" value="HAUS2_metazoa"/>
</dbReference>
<dbReference type="PANTHER" id="PTHR16039:SF1">
    <property type="entry name" value="HAUS AUGMIN-LIKE COMPLEX SUBUNIT 2"/>
    <property type="match status" value="1"/>
</dbReference>
<dbReference type="InterPro" id="IPR028346">
    <property type="entry name" value="HAUS2"/>
</dbReference>
<dbReference type="GO" id="GO:1990498">
    <property type="term" value="C:mitotic spindle microtubule"/>
    <property type="evidence" value="ECO:0007669"/>
    <property type="project" value="TreeGrafter"/>
</dbReference>
<organism evidence="1 2">
    <name type="scientific">Cirrhinus molitorella</name>
    <name type="common">mud carp</name>
    <dbReference type="NCBI Taxonomy" id="172907"/>
    <lineage>
        <taxon>Eukaryota</taxon>
        <taxon>Metazoa</taxon>
        <taxon>Chordata</taxon>
        <taxon>Craniata</taxon>
        <taxon>Vertebrata</taxon>
        <taxon>Euteleostomi</taxon>
        <taxon>Actinopterygii</taxon>
        <taxon>Neopterygii</taxon>
        <taxon>Teleostei</taxon>
        <taxon>Ostariophysi</taxon>
        <taxon>Cypriniformes</taxon>
        <taxon>Cyprinidae</taxon>
        <taxon>Labeoninae</taxon>
        <taxon>Labeonini</taxon>
        <taxon>Cirrhinus</taxon>
    </lineage>
</organism>
<dbReference type="GO" id="GO:0051225">
    <property type="term" value="P:spindle assembly"/>
    <property type="evidence" value="ECO:0007669"/>
    <property type="project" value="InterPro"/>
</dbReference>
<dbReference type="Proteomes" id="UP001187343">
    <property type="component" value="Unassembled WGS sequence"/>
</dbReference>
<reference evidence="1" key="1">
    <citation type="submission" date="2023-08" db="EMBL/GenBank/DDBJ databases">
        <title>Chromosome-level Genome Assembly of mud carp (Cirrhinus molitorella).</title>
        <authorList>
            <person name="Liu H."/>
        </authorList>
    </citation>
    <scope>NUCLEOTIDE SEQUENCE</scope>
    <source>
        <strain evidence="1">Prfri</strain>
        <tissue evidence="1">Muscle</tissue>
    </source>
</reference>
<name>A0AA88TDG9_9TELE</name>
<keyword evidence="2" id="KW-1185">Reference proteome</keyword>
<evidence type="ECO:0000313" key="2">
    <source>
        <dbReference type="Proteomes" id="UP001187343"/>
    </source>
</evidence>
<dbReference type="GO" id="GO:0007098">
    <property type="term" value="P:centrosome cycle"/>
    <property type="evidence" value="ECO:0007669"/>
    <property type="project" value="InterPro"/>
</dbReference>
<evidence type="ECO:0000313" key="1">
    <source>
        <dbReference type="EMBL" id="KAK2878394.1"/>
    </source>
</evidence>
<dbReference type="GO" id="GO:0005813">
    <property type="term" value="C:centrosome"/>
    <property type="evidence" value="ECO:0007669"/>
    <property type="project" value="TreeGrafter"/>
</dbReference>
<dbReference type="GO" id="GO:0007020">
    <property type="term" value="P:microtubule nucleation"/>
    <property type="evidence" value="ECO:0007669"/>
    <property type="project" value="TreeGrafter"/>
</dbReference>
<dbReference type="EMBL" id="JAUYZG010000019">
    <property type="protein sequence ID" value="KAK2878394.1"/>
    <property type="molecule type" value="Genomic_DNA"/>
</dbReference>
<dbReference type="GO" id="GO:0070652">
    <property type="term" value="C:HAUS complex"/>
    <property type="evidence" value="ECO:0007669"/>
    <property type="project" value="InterPro"/>
</dbReference>
<proteinExistence type="predicted"/>